<dbReference type="Pfam" id="PF00111">
    <property type="entry name" value="Fer2"/>
    <property type="match status" value="1"/>
</dbReference>
<organism evidence="7 8">
    <name type="scientific">Edaphobacter aggregans</name>
    <dbReference type="NCBI Taxonomy" id="570835"/>
    <lineage>
        <taxon>Bacteria</taxon>
        <taxon>Pseudomonadati</taxon>
        <taxon>Acidobacteriota</taxon>
        <taxon>Terriglobia</taxon>
        <taxon>Terriglobales</taxon>
        <taxon>Acidobacteriaceae</taxon>
        <taxon>Edaphobacter</taxon>
    </lineage>
</organism>
<dbReference type="InterPro" id="IPR051452">
    <property type="entry name" value="Diverse_Oxidoreductases"/>
</dbReference>
<keyword evidence="2" id="KW-0479">Metal-binding</keyword>
<keyword evidence="3" id="KW-0560">Oxidoreductase</keyword>
<comment type="caution">
    <text evidence="7">The sequence shown here is derived from an EMBL/GenBank/DDBJ whole genome shotgun (WGS) entry which is preliminary data.</text>
</comment>
<dbReference type="PROSITE" id="PS00197">
    <property type="entry name" value="2FE2S_FER_1"/>
    <property type="match status" value="1"/>
</dbReference>
<dbReference type="InterPro" id="IPR006058">
    <property type="entry name" value="2Fe2S_fd_BS"/>
</dbReference>
<dbReference type="SUPFAM" id="SSF47741">
    <property type="entry name" value="CO dehydrogenase ISP C-domain like"/>
    <property type="match status" value="1"/>
</dbReference>
<dbReference type="InterPro" id="IPR012675">
    <property type="entry name" value="Beta-grasp_dom_sf"/>
</dbReference>
<dbReference type="AlphaFoldDB" id="A0A428MQU1"/>
<evidence type="ECO:0000256" key="5">
    <source>
        <dbReference type="ARBA" id="ARBA00023014"/>
    </source>
</evidence>
<dbReference type="PANTHER" id="PTHR44379">
    <property type="entry name" value="OXIDOREDUCTASE WITH IRON-SULFUR SUBUNIT"/>
    <property type="match status" value="1"/>
</dbReference>
<evidence type="ECO:0000313" key="8">
    <source>
        <dbReference type="Proteomes" id="UP000269669"/>
    </source>
</evidence>
<feature type="domain" description="2Fe-2S ferredoxin-type" evidence="6">
    <location>
        <begin position="52"/>
        <end position="128"/>
    </location>
</feature>
<protein>
    <submittedName>
        <fullName evidence="7">Carbon-monoxide dehydrogenase small subunit/xanthine dehydrogenase YagT iron-sulfur-binding subunit</fullName>
    </submittedName>
</protein>
<dbReference type="GO" id="GO:0051537">
    <property type="term" value="F:2 iron, 2 sulfur cluster binding"/>
    <property type="evidence" value="ECO:0007669"/>
    <property type="project" value="UniProtKB-KW"/>
</dbReference>
<evidence type="ECO:0000256" key="4">
    <source>
        <dbReference type="ARBA" id="ARBA00023004"/>
    </source>
</evidence>
<evidence type="ECO:0000256" key="2">
    <source>
        <dbReference type="ARBA" id="ARBA00022723"/>
    </source>
</evidence>
<accession>A0A428MQU1</accession>
<dbReference type="Gene3D" id="3.10.20.30">
    <property type="match status" value="1"/>
</dbReference>
<dbReference type="GO" id="GO:0016491">
    <property type="term" value="F:oxidoreductase activity"/>
    <property type="evidence" value="ECO:0007669"/>
    <property type="project" value="UniProtKB-KW"/>
</dbReference>
<evidence type="ECO:0000256" key="1">
    <source>
        <dbReference type="ARBA" id="ARBA00022714"/>
    </source>
</evidence>
<reference evidence="7 8" key="1">
    <citation type="submission" date="2018-12" db="EMBL/GenBank/DDBJ databases">
        <title>Sequencing of bacterial isolates from soil warming experiment in Harvard Forest, Massachusetts, USA.</title>
        <authorList>
            <person name="Deangelis K."/>
        </authorList>
    </citation>
    <scope>NUCLEOTIDE SEQUENCE [LARGE SCALE GENOMIC DNA]</scope>
    <source>
        <strain evidence="7 8">EB153</strain>
    </source>
</reference>
<keyword evidence="4" id="KW-0408">Iron</keyword>
<dbReference type="PROSITE" id="PS51318">
    <property type="entry name" value="TAT"/>
    <property type="match status" value="1"/>
</dbReference>
<dbReference type="Proteomes" id="UP000269669">
    <property type="component" value="Unassembled WGS sequence"/>
</dbReference>
<dbReference type="RefSeq" id="WP_125487491.1">
    <property type="nucleotide sequence ID" value="NZ_RSDW01000001.1"/>
</dbReference>
<dbReference type="InterPro" id="IPR036010">
    <property type="entry name" value="2Fe-2S_ferredoxin-like_sf"/>
</dbReference>
<dbReference type="InterPro" id="IPR001041">
    <property type="entry name" value="2Fe-2S_ferredoxin-type"/>
</dbReference>
<dbReference type="Pfam" id="PF01799">
    <property type="entry name" value="Fer2_2"/>
    <property type="match status" value="1"/>
</dbReference>
<proteinExistence type="predicted"/>
<dbReference type="GO" id="GO:0046872">
    <property type="term" value="F:metal ion binding"/>
    <property type="evidence" value="ECO:0007669"/>
    <property type="project" value="UniProtKB-KW"/>
</dbReference>
<dbReference type="Gene3D" id="1.10.150.120">
    <property type="entry name" value="[2Fe-2S]-binding domain"/>
    <property type="match status" value="1"/>
</dbReference>
<keyword evidence="5" id="KW-0411">Iron-sulfur</keyword>
<dbReference type="SUPFAM" id="SSF54292">
    <property type="entry name" value="2Fe-2S ferredoxin-like"/>
    <property type="match status" value="1"/>
</dbReference>
<dbReference type="PANTHER" id="PTHR44379:SF5">
    <property type="entry name" value="OXIDOREDUCTASE WITH IRON-SULFUR SUBUNIT"/>
    <property type="match status" value="1"/>
</dbReference>
<gene>
    <name evidence="7" type="ORF">EDE15_4896</name>
</gene>
<evidence type="ECO:0000313" key="7">
    <source>
        <dbReference type="EMBL" id="RSL19236.1"/>
    </source>
</evidence>
<dbReference type="EMBL" id="RSDW01000001">
    <property type="protein sequence ID" value="RSL19236.1"/>
    <property type="molecule type" value="Genomic_DNA"/>
</dbReference>
<name>A0A428MQU1_9BACT</name>
<dbReference type="OrthoDB" id="9796880at2"/>
<sequence>MADIPKTKFSRRGFLKGASVSAATTVIESASALARETKDSLYHDRSVGPDPLAVKLFINGHEHSVMIEPRYTLAETLRDNLGLTGTKVVCDRGSCSACTIWIDKTPALACMTLAIDAVGRQITTIEGLSHGDTMHPVQAAFVKHDAMQCGFCTPGMVMSCAALLERNPNPHLDDVKHAVSGNLCRCGTYPKVFAATLDVAEQRRQTAGLVSLVVGREA</sequence>
<keyword evidence="1" id="KW-0001">2Fe-2S</keyword>
<dbReference type="InterPro" id="IPR036884">
    <property type="entry name" value="2Fe-2S-bd_dom_sf"/>
</dbReference>
<dbReference type="PROSITE" id="PS51085">
    <property type="entry name" value="2FE2S_FER_2"/>
    <property type="match status" value="1"/>
</dbReference>
<evidence type="ECO:0000259" key="6">
    <source>
        <dbReference type="PROSITE" id="PS51085"/>
    </source>
</evidence>
<keyword evidence="8" id="KW-1185">Reference proteome</keyword>
<evidence type="ECO:0000256" key="3">
    <source>
        <dbReference type="ARBA" id="ARBA00023002"/>
    </source>
</evidence>
<dbReference type="InterPro" id="IPR002888">
    <property type="entry name" value="2Fe-2S-bd"/>
</dbReference>
<dbReference type="InterPro" id="IPR006311">
    <property type="entry name" value="TAT_signal"/>
</dbReference>